<feature type="domain" description="Siroheme decarboxylase NirL-like HTH" evidence="1">
    <location>
        <begin position="186"/>
        <end position="223"/>
    </location>
</feature>
<organism evidence="2 3">
    <name type="scientific">Methylibium petroleiphilum (strain ATCC BAA-1232 / LMG 22953 / PM1)</name>
    <dbReference type="NCBI Taxonomy" id="420662"/>
    <lineage>
        <taxon>Bacteria</taxon>
        <taxon>Pseudomonadati</taxon>
        <taxon>Pseudomonadota</taxon>
        <taxon>Betaproteobacteria</taxon>
        <taxon>Burkholderiales</taxon>
        <taxon>Sphaerotilaceae</taxon>
        <taxon>Methylibium</taxon>
    </lineage>
</organism>
<keyword evidence="3" id="KW-1185">Reference proteome</keyword>
<dbReference type="EMBL" id="CP000555">
    <property type="protein sequence ID" value="ABM94652.1"/>
    <property type="molecule type" value="Genomic_DNA"/>
</dbReference>
<evidence type="ECO:0000259" key="1">
    <source>
        <dbReference type="Pfam" id="PF22451"/>
    </source>
</evidence>
<proteinExistence type="predicted"/>
<accession>A2SGG3</accession>
<sequence length="340" mass="34442">MASPSPTTPSPSACAGLRRALLHEGRSGFPIEPSPFQALVRRHGGSPRELLLHCQALQAEGAVAGLRPRWRPGLASAAVRLLAHGPGPLAQPPAGLRALPGAMAWAVVEGPPAGPAAGWQPPLGWVDLAAIDAAAAQQQAEAVQCLAPALAWAAWSSAPAGTDAAATGCRCGRGEGPCQARALAAACERGLPMLAHPYRAVGRGLGISEREVVQALRRWRTSGQLAGVGFAEPVPDGPVLEWHAAYTSAALEPALRDAIAGHASVGRLVTAPVSAGAAPAGLAALAQLVAPGSATPTRLAEQLAHAGLGRGLLGVMQVRCTRLRQEPMLFAPVEPAAAGA</sequence>
<evidence type="ECO:0000313" key="2">
    <source>
        <dbReference type="EMBL" id="ABM94652.1"/>
    </source>
</evidence>
<dbReference type="Gene3D" id="1.10.10.2890">
    <property type="match status" value="1"/>
</dbReference>
<gene>
    <name evidence="2" type="ordered locus">Mpe_A1690</name>
</gene>
<protein>
    <recommendedName>
        <fullName evidence="1">Siroheme decarboxylase NirL-like HTH domain-containing protein</fullName>
    </recommendedName>
</protein>
<dbReference type="RefSeq" id="WP_011829289.1">
    <property type="nucleotide sequence ID" value="NC_008825.1"/>
</dbReference>
<dbReference type="AlphaFoldDB" id="A2SGG3"/>
<evidence type="ECO:0000313" key="3">
    <source>
        <dbReference type="Proteomes" id="UP000000366"/>
    </source>
</evidence>
<dbReference type="HOGENOM" id="CLU_815876_0_0_4"/>
<dbReference type="Pfam" id="PF22451">
    <property type="entry name" value="NirdL-like_HTH"/>
    <property type="match status" value="1"/>
</dbReference>
<reference evidence="2 3" key="1">
    <citation type="journal article" date="2007" name="J. Bacteriol.">
        <title>Whole-genome analysis of the methyl tert-butyl ether-degrading beta-proteobacterium Methylibium petroleiphilum PM1.</title>
        <authorList>
            <person name="Kane S.R."/>
            <person name="Chakicherla A.Y."/>
            <person name="Chain P.S.G."/>
            <person name="Schmidt R."/>
            <person name="Shin M.W."/>
            <person name="Legler T.C."/>
            <person name="Scow K.M."/>
            <person name="Larimer F.W."/>
            <person name="Lucas S.M."/>
            <person name="Richardson P.M."/>
            <person name="Hristova K.R."/>
        </authorList>
    </citation>
    <scope>NUCLEOTIDE SEQUENCE [LARGE SCALE GENOMIC DNA]</scope>
    <source>
        <strain evidence="3">ATCC BAA-1232 / LMG 22953 / PM1</strain>
    </source>
</reference>
<dbReference type="Proteomes" id="UP000000366">
    <property type="component" value="Chromosome"/>
</dbReference>
<name>A2SGG3_METPP</name>
<dbReference type="InterPro" id="IPR053953">
    <property type="entry name" value="NirdL-like_HTH"/>
</dbReference>
<dbReference type="STRING" id="420662.Mpe_A1690"/>
<dbReference type="KEGG" id="mpt:Mpe_A1690"/>